<protein>
    <submittedName>
        <fullName evidence="1">Uncharacterized protein</fullName>
    </submittedName>
</protein>
<dbReference type="AlphaFoldDB" id="A0A382EAQ9"/>
<accession>A0A382EAQ9</accession>
<evidence type="ECO:0000313" key="1">
    <source>
        <dbReference type="EMBL" id="SVB47886.1"/>
    </source>
</evidence>
<sequence length="23" mass="2772">MTVIYNYIKSKFWLNGSKLHDTI</sequence>
<reference evidence="1" key="1">
    <citation type="submission" date="2018-05" db="EMBL/GenBank/DDBJ databases">
        <authorList>
            <person name="Lanie J.A."/>
            <person name="Ng W.-L."/>
            <person name="Kazmierczak K.M."/>
            <person name="Andrzejewski T.M."/>
            <person name="Davidsen T.M."/>
            <person name="Wayne K.J."/>
            <person name="Tettelin H."/>
            <person name="Glass J.I."/>
            <person name="Rusch D."/>
            <person name="Podicherti R."/>
            <person name="Tsui H.-C.T."/>
            <person name="Winkler M.E."/>
        </authorList>
    </citation>
    <scope>NUCLEOTIDE SEQUENCE</scope>
</reference>
<name>A0A382EAQ9_9ZZZZ</name>
<gene>
    <name evidence="1" type="ORF">METZ01_LOCUS200740</name>
</gene>
<organism evidence="1">
    <name type="scientific">marine metagenome</name>
    <dbReference type="NCBI Taxonomy" id="408172"/>
    <lineage>
        <taxon>unclassified sequences</taxon>
        <taxon>metagenomes</taxon>
        <taxon>ecological metagenomes</taxon>
    </lineage>
</organism>
<proteinExistence type="predicted"/>
<dbReference type="EMBL" id="UINC01043612">
    <property type="protein sequence ID" value="SVB47886.1"/>
    <property type="molecule type" value="Genomic_DNA"/>
</dbReference>